<dbReference type="RefSeq" id="WP_145155753.1">
    <property type="nucleotide sequence ID" value="NZ_VNIM01000154.1"/>
</dbReference>
<dbReference type="Proteomes" id="UP000318681">
    <property type="component" value="Unassembled WGS sequence"/>
</dbReference>
<feature type="region of interest" description="Disordered" evidence="1">
    <location>
        <begin position="1"/>
        <end position="25"/>
    </location>
</feature>
<dbReference type="EMBL" id="VNIM01000154">
    <property type="protein sequence ID" value="TVV69970.1"/>
    <property type="molecule type" value="Genomic_DNA"/>
</dbReference>
<accession>A0A558QS47</accession>
<protein>
    <submittedName>
        <fullName evidence="2">DUF2384 domain-containing protein</fullName>
    </submittedName>
</protein>
<comment type="caution">
    <text evidence="2">The sequence shown here is derived from an EMBL/GenBank/DDBJ whole genome shotgun (WGS) entry which is preliminary data.</text>
</comment>
<sequence>MNRPFAKRFNAPRLSPPEAARQGSATNAALKALGATEAVRFLNAHHDGLGGRPIDLAVASAEGLLAVETHLSSLPRE</sequence>
<keyword evidence="3" id="KW-1185">Reference proteome</keyword>
<evidence type="ECO:0000313" key="3">
    <source>
        <dbReference type="Proteomes" id="UP000318681"/>
    </source>
</evidence>
<dbReference type="OrthoDB" id="7473598at2"/>
<gene>
    <name evidence="2" type="ORF">FOY91_20295</name>
</gene>
<organism evidence="2 3">
    <name type="scientific">Alterirhizorhabdus solaris</name>
    <dbReference type="NCBI Taxonomy" id="2529389"/>
    <lineage>
        <taxon>Bacteria</taxon>
        <taxon>Pseudomonadati</taxon>
        <taxon>Pseudomonadota</taxon>
        <taxon>Alphaproteobacteria</taxon>
        <taxon>Sphingomonadales</taxon>
        <taxon>Rhizorhabdaceae</taxon>
        <taxon>Alterirhizorhabdus</taxon>
    </lineage>
</organism>
<reference evidence="2 3" key="1">
    <citation type="submission" date="2019-07" db="EMBL/GenBank/DDBJ databases">
        <title>Sphingomonas solaris sp. nov., isolated from a solar panel from Boston, Massachusetts.</title>
        <authorList>
            <person name="Tanner K."/>
            <person name="Pascual J."/>
            <person name="Mancuso C."/>
            <person name="Pereto J."/>
            <person name="Khalil A."/>
            <person name="Vilanova C."/>
        </authorList>
    </citation>
    <scope>NUCLEOTIDE SEQUENCE [LARGE SCALE GENOMIC DNA]</scope>
    <source>
        <strain evidence="2 3">R4DWN</strain>
    </source>
</reference>
<name>A0A558QS47_9SPHN</name>
<dbReference type="AlphaFoldDB" id="A0A558QS47"/>
<proteinExistence type="predicted"/>
<evidence type="ECO:0000313" key="2">
    <source>
        <dbReference type="EMBL" id="TVV69970.1"/>
    </source>
</evidence>
<evidence type="ECO:0000256" key="1">
    <source>
        <dbReference type="SAM" id="MobiDB-lite"/>
    </source>
</evidence>